<keyword evidence="3" id="KW-1185">Reference proteome</keyword>
<dbReference type="Proteomes" id="UP000092582">
    <property type="component" value="Chromosome 1"/>
</dbReference>
<name>A0A1B1BNT6_9MICO</name>
<organism evidence="2 3">
    <name type="scientific">Cryobacterium arcticum</name>
    <dbReference type="NCBI Taxonomy" id="670052"/>
    <lineage>
        <taxon>Bacteria</taxon>
        <taxon>Bacillati</taxon>
        <taxon>Actinomycetota</taxon>
        <taxon>Actinomycetes</taxon>
        <taxon>Micrococcales</taxon>
        <taxon>Microbacteriaceae</taxon>
        <taxon>Cryobacterium</taxon>
    </lineage>
</organism>
<keyword evidence="1" id="KW-1133">Transmembrane helix</keyword>
<evidence type="ECO:0000313" key="3">
    <source>
        <dbReference type="Proteomes" id="UP000092582"/>
    </source>
</evidence>
<sequence length="173" mass="18393">MRVDADATGRWSTASLRRRFISPELISGSVLVCVVIAVADEGGGILDVFAITLLSVLVFWATEVFAYTVAAQRKRPDAETVRVAASVRGALVESEGLLLAGVLPLVFLLLGLFGVHEGEVAYWTALWVEVGLLAVVGWIAFGGTGVTWYWRVCGALATAALGLLAVLLKILVH</sequence>
<reference evidence="2 3" key="1">
    <citation type="submission" date="2016-06" db="EMBL/GenBank/DDBJ databases">
        <title>Genome sequencing of Cryobacterium arcticum PAMC 27867.</title>
        <authorList>
            <person name="Lee J."/>
            <person name="Kim O.-S."/>
        </authorList>
    </citation>
    <scope>NUCLEOTIDE SEQUENCE [LARGE SCALE GENOMIC DNA]</scope>
    <source>
        <strain evidence="2 3">PAMC 27867</strain>
    </source>
</reference>
<dbReference type="STRING" id="670052.PA27867_3371"/>
<keyword evidence="1" id="KW-0812">Transmembrane</keyword>
<protein>
    <submittedName>
        <fullName evidence="2">Uncharacterized protein</fullName>
    </submittedName>
</protein>
<feature type="transmembrane region" description="Helical" evidence="1">
    <location>
        <begin position="96"/>
        <end position="115"/>
    </location>
</feature>
<feature type="transmembrane region" description="Helical" evidence="1">
    <location>
        <begin position="45"/>
        <end position="66"/>
    </location>
</feature>
<dbReference type="EMBL" id="CP016282">
    <property type="protein sequence ID" value="ANP74300.1"/>
    <property type="molecule type" value="Genomic_DNA"/>
</dbReference>
<evidence type="ECO:0000313" key="2">
    <source>
        <dbReference type="EMBL" id="ANP74300.1"/>
    </source>
</evidence>
<proteinExistence type="predicted"/>
<evidence type="ECO:0000256" key="1">
    <source>
        <dbReference type="SAM" id="Phobius"/>
    </source>
</evidence>
<dbReference type="AlphaFoldDB" id="A0A1B1BNT6"/>
<accession>A0A1B1BNT6</accession>
<dbReference type="KEGG" id="cart:PA27867_3371"/>
<gene>
    <name evidence="2" type="ORF">PA27867_3371</name>
</gene>
<feature type="transmembrane region" description="Helical" evidence="1">
    <location>
        <begin position="148"/>
        <end position="172"/>
    </location>
</feature>
<feature type="transmembrane region" description="Helical" evidence="1">
    <location>
        <begin position="20"/>
        <end position="39"/>
    </location>
</feature>
<keyword evidence="1" id="KW-0472">Membrane</keyword>
<feature type="transmembrane region" description="Helical" evidence="1">
    <location>
        <begin position="121"/>
        <end position="141"/>
    </location>
</feature>